<keyword evidence="3" id="KW-0576">Peroxisome</keyword>
<keyword evidence="1" id="KW-0962">Peroxisome biogenesis</keyword>
<protein>
    <submittedName>
        <fullName evidence="7">Uncharacterized protein</fullName>
    </submittedName>
</protein>
<accession>A0AA39ZJI0</accession>
<dbReference type="AlphaFoldDB" id="A0AA39ZJI0"/>
<evidence type="ECO:0000256" key="4">
    <source>
        <dbReference type="ARBA" id="ARBA00046271"/>
    </source>
</evidence>
<dbReference type="EMBL" id="JAULSY010000016">
    <property type="protein sequence ID" value="KAK0672079.1"/>
    <property type="molecule type" value="Genomic_DNA"/>
</dbReference>
<comment type="caution">
    <text evidence="7">The sequence shown here is derived from an EMBL/GenBank/DDBJ whole genome shotgun (WGS) entry which is preliminary data.</text>
</comment>
<evidence type="ECO:0000256" key="2">
    <source>
        <dbReference type="ARBA" id="ARBA00023136"/>
    </source>
</evidence>
<comment type="subcellular location">
    <subcellularLocation>
        <location evidence="4">Peroxisome membrane</location>
    </subcellularLocation>
</comment>
<evidence type="ECO:0000256" key="6">
    <source>
        <dbReference type="SAM" id="Phobius"/>
    </source>
</evidence>
<dbReference type="GO" id="GO:0005778">
    <property type="term" value="C:peroxisomal membrane"/>
    <property type="evidence" value="ECO:0007669"/>
    <property type="project" value="UniProtKB-SubCell"/>
</dbReference>
<gene>
    <name evidence="7" type="ORF">QBC41DRAFT_344193</name>
</gene>
<dbReference type="InterPro" id="IPR008733">
    <property type="entry name" value="PEX11"/>
</dbReference>
<feature type="transmembrane region" description="Helical" evidence="6">
    <location>
        <begin position="184"/>
        <end position="204"/>
    </location>
</feature>
<organism evidence="7 8">
    <name type="scientific">Cercophora samala</name>
    <dbReference type="NCBI Taxonomy" id="330535"/>
    <lineage>
        <taxon>Eukaryota</taxon>
        <taxon>Fungi</taxon>
        <taxon>Dikarya</taxon>
        <taxon>Ascomycota</taxon>
        <taxon>Pezizomycotina</taxon>
        <taxon>Sordariomycetes</taxon>
        <taxon>Sordariomycetidae</taxon>
        <taxon>Sordariales</taxon>
        <taxon>Lasiosphaeriaceae</taxon>
        <taxon>Cercophora</taxon>
    </lineage>
</organism>
<keyword evidence="6" id="KW-0812">Transmembrane</keyword>
<feature type="compositionally biased region" description="Low complexity" evidence="5">
    <location>
        <begin position="253"/>
        <end position="262"/>
    </location>
</feature>
<feature type="region of interest" description="Disordered" evidence="5">
    <location>
        <begin position="227"/>
        <end position="262"/>
    </location>
</feature>
<dbReference type="GO" id="GO:0016559">
    <property type="term" value="P:peroxisome fission"/>
    <property type="evidence" value="ECO:0007669"/>
    <property type="project" value="InterPro"/>
</dbReference>
<name>A0AA39ZJI0_9PEZI</name>
<keyword evidence="2 6" id="KW-0472">Membrane</keyword>
<reference evidence="7" key="1">
    <citation type="submission" date="2023-06" db="EMBL/GenBank/DDBJ databases">
        <title>Genome-scale phylogeny and comparative genomics of the fungal order Sordariales.</title>
        <authorList>
            <consortium name="Lawrence Berkeley National Laboratory"/>
            <person name="Hensen N."/>
            <person name="Bonometti L."/>
            <person name="Westerberg I."/>
            <person name="Brannstrom I.O."/>
            <person name="Guillou S."/>
            <person name="Cros-Aarteil S."/>
            <person name="Calhoun S."/>
            <person name="Haridas S."/>
            <person name="Kuo A."/>
            <person name="Mondo S."/>
            <person name="Pangilinan J."/>
            <person name="Riley R."/>
            <person name="Labutti K."/>
            <person name="Andreopoulos B."/>
            <person name="Lipzen A."/>
            <person name="Chen C."/>
            <person name="Yanf M."/>
            <person name="Daum C."/>
            <person name="Ng V."/>
            <person name="Clum A."/>
            <person name="Steindorff A."/>
            <person name="Ohm R."/>
            <person name="Martin F."/>
            <person name="Silar P."/>
            <person name="Natvig D."/>
            <person name="Lalanne C."/>
            <person name="Gautier V."/>
            <person name="Ament-Velasquez S.L."/>
            <person name="Kruys A."/>
            <person name="Hutchinson M.I."/>
            <person name="Powell A.J."/>
            <person name="Barry K."/>
            <person name="Miller A.N."/>
            <person name="Grigoriev I.V."/>
            <person name="Debuchy R."/>
            <person name="Gladieux P."/>
            <person name="Thoren M.H."/>
            <person name="Johannesson H."/>
        </authorList>
    </citation>
    <scope>NUCLEOTIDE SEQUENCE</scope>
    <source>
        <strain evidence="7">CBS 307.81</strain>
    </source>
</reference>
<sequence length="368" mass="40218">MSPSTLHQFIKFSTDAYGLERTLRFLQSLTQLFLSYPSLPLAFLPFLGFPAEKIPRALSPAKKLTLTQLKSRLSLGRRYFRLFRFLESFSQAFDKYIEAAAKSRVERGGKTTGGKSKAGAGLAVGLVLGGIGVEKWMEIGSKGLNGVYYCAETATFVDELRVEGLGVWGRELAGRVMREGNRMWFFALVLAVVAGVGKVVGLGGEIARTRREVRHLEREVRRERGAVGGVLVEQPPPPGPPGPPTQGGGRSKGGAAAAGWEEQQQRWREQEMRLERVRVGEAKLEELRVKLEKLLDTRYKAGRRAVADLLDMAVPGKAVGWVPFSTGVVSALMLGSTWLTGLEVWEKCGESVAKSAAKGEAKAKPKSE</sequence>
<dbReference type="PANTHER" id="PTHR12652:SF23">
    <property type="entry name" value="MICROBODY (PEROXISOME) PROLIFERATION PROTEIN PEROXIN 11B (EUROFUNG)"/>
    <property type="match status" value="1"/>
</dbReference>
<evidence type="ECO:0000313" key="8">
    <source>
        <dbReference type="Proteomes" id="UP001174997"/>
    </source>
</evidence>
<proteinExistence type="predicted"/>
<keyword evidence="6" id="KW-1133">Transmembrane helix</keyword>
<dbReference type="Pfam" id="PF05648">
    <property type="entry name" value="PEX11"/>
    <property type="match status" value="1"/>
</dbReference>
<evidence type="ECO:0000313" key="7">
    <source>
        <dbReference type="EMBL" id="KAK0672079.1"/>
    </source>
</evidence>
<keyword evidence="8" id="KW-1185">Reference proteome</keyword>
<feature type="compositionally biased region" description="Pro residues" evidence="5">
    <location>
        <begin position="234"/>
        <end position="244"/>
    </location>
</feature>
<dbReference type="Proteomes" id="UP001174997">
    <property type="component" value="Unassembled WGS sequence"/>
</dbReference>
<dbReference type="PANTHER" id="PTHR12652">
    <property type="entry name" value="PEROXISOMAL BIOGENESIS FACTOR 11"/>
    <property type="match status" value="1"/>
</dbReference>
<evidence type="ECO:0000256" key="5">
    <source>
        <dbReference type="SAM" id="MobiDB-lite"/>
    </source>
</evidence>
<evidence type="ECO:0000256" key="3">
    <source>
        <dbReference type="ARBA" id="ARBA00023140"/>
    </source>
</evidence>
<evidence type="ECO:0000256" key="1">
    <source>
        <dbReference type="ARBA" id="ARBA00022593"/>
    </source>
</evidence>